<keyword evidence="2" id="KW-0812">Transmembrane</keyword>
<comment type="similarity">
    <text evidence="1">Belongs to the glycosyltransferase 2 family. WaaE/KdtX subfamily.</text>
</comment>
<keyword evidence="2" id="KW-0472">Membrane</keyword>
<dbReference type="CDD" id="cd02511">
    <property type="entry name" value="Beta4Glucosyltransferase"/>
    <property type="match status" value="1"/>
</dbReference>
<dbReference type="PANTHER" id="PTHR43630">
    <property type="entry name" value="POLY-BETA-1,6-N-ACETYL-D-GLUCOSAMINE SYNTHASE"/>
    <property type="match status" value="1"/>
</dbReference>
<comment type="caution">
    <text evidence="4">The sequence shown here is derived from an EMBL/GenBank/DDBJ whole genome shotgun (WGS) entry which is preliminary data.</text>
</comment>
<dbReference type="EMBL" id="NASZ01000023">
    <property type="protein sequence ID" value="MBD0726152.1"/>
    <property type="molecule type" value="Genomic_DNA"/>
</dbReference>
<feature type="transmembrane region" description="Helical" evidence="2">
    <location>
        <begin position="226"/>
        <end position="245"/>
    </location>
</feature>
<dbReference type="Proteomes" id="UP000661715">
    <property type="component" value="Unassembled WGS sequence"/>
</dbReference>
<accession>A0ABR7UTB2</accession>
<dbReference type="Gene3D" id="3.90.550.10">
    <property type="entry name" value="Spore Coat Polysaccharide Biosynthesis Protein SpsA, Chain A"/>
    <property type="match status" value="1"/>
</dbReference>
<dbReference type="InterPro" id="IPR001173">
    <property type="entry name" value="Glyco_trans_2-like"/>
</dbReference>
<dbReference type="PANTHER" id="PTHR43630:SF2">
    <property type="entry name" value="GLYCOSYLTRANSFERASE"/>
    <property type="match status" value="1"/>
</dbReference>
<dbReference type="InterPro" id="IPR029044">
    <property type="entry name" value="Nucleotide-diphossugar_trans"/>
</dbReference>
<evidence type="ECO:0000259" key="3">
    <source>
        <dbReference type="Pfam" id="PF00535"/>
    </source>
</evidence>
<reference evidence="4 5" key="1">
    <citation type="journal article" date="2020" name="Microbiol. Res.">
        <title>Flavobacterium pokkalii sp. nov., a novel plant growth promoting native rhizobacteria isolated from pokkali rice grown in coastal saline affected agricultural regions of southern India, Kerala.</title>
        <authorList>
            <person name="Menon R.R."/>
            <person name="Kumari S."/>
            <person name="Viver T."/>
            <person name="Rameshkumar N."/>
        </authorList>
    </citation>
    <scope>NUCLEOTIDE SEQUENCE [LARGE SCALE GENOMIC DNA]</scope>
    <source>
        <strain evidence="4 5">L1I52</strain>
    </source>
</reference>
<proteinExistence type="inferred from homology"/>
<evidence type="ECO:0000313" key="5">
    <source>
        <dbReference type="Proteomes" id="UP000661715"/>
    </source>
</evidence>
<dbReference type="RefSeq" id="WP_188221251.1">
    <property type="nucleotide sequence ID" value="NZ_NASZ01000023.1"/>
</dbReference>
<gene>
    <name evidence="4" type="ORF">B6A10_13310</name>
</gene>
<keyword evidence="2" id="KW-1133">Transmembrane helix</keyword>
<sequence length="261" mass="30853">MNKISGVIITYNEERYIEKCLSSLKDVVDEIIIIDSFSTDKTKDICLKYGAIIIEKEFTGFTDQKNFANSKTNFDYILSLDADEALSEELRKEILSTKQKKLDKDGYSFNRLNNYCGKWIKHSNWYPDRKIRLFNKQKAKWIGSNNIHEVIALNNPKNEAILKGDLLHWAYDSVTEHYLKINNYTEIAAKNYIKNKNKQVSIFKIFTNPFWKFINNYFLKKGFLDGYYGFVICIFASIGTFLKYIKIREFQQNKKNHENRF</sequence>
<evidence type="ECO:0000256" key="1">
    <source>
        <dbReference type="ARBA" id="ARBA00038494"/>
    </source>
</evidence>
<keyword evidence="5" id="KW-1185">Reference proteome</keyword>
<feature type="domain" description="Glycosyltransferase 2-like" evidence="3">
    <location>
        <begin position="7"/>
        <end position="140"/>
    </location>
</feature>
<dbReference type="Pfam" id="PF00535">
    <property type="entry name" value="Glycos_transf_2"/>
    <property type="match status" value="1"/>
</dbReference>
<evidence type="ECO:0000256" key="2">
    <source>
        <dbReference type="SAM" id="Phobius"/>
    </source>
</evidence>
<evidence type="ECO:0000313" key="4">
    <source>
        <dbReference type="EMBL" id="MBD0726152.1"/>
    </source>
</evidence>
<name>A0ABR7UTB2_9FLAO</name>
<dbReference type="SUPFAM" id="SSF53448">
    <property type="entry name" value="Nucleotide-diphospho-sugar transferases"/>
    <property type="match status" value="1"/>
</dbReference>
<protein>
    <recommendedName>
        <fullName evidence="3">Glycosyltransferase 2-like domain-containing protein</fullName>
    </recommendedName>
</protein>
<organism evidence="4 5">
    <name type="scientific">Flavobacterium pokkalii</name>
    <dbReference type="NCBI Taxonomy" id="1940408"/>
    <lineage>
        <taxon>Bacteria</taxon>
        <taxon>Pseudomonadati</taxon>
        <taxon>Bacteroidota</taxon>
        <taxon>Flavobacteriia</taxon>
        <taxon>Flavobacteriales</taxon>
        <taxon>Flavobacteriaceae</taxon>
        <taxon>Flavobacterium</taxon>
    </lineage>
</organism>